<gene>
    <name evidence="3" type="ORF">PYS65_25465</name>
</gene>
<feature type="region of interest" description="Disordered" evidence="1">
    <location>
        <begin position="249"/>
        <end position="282"/>
    </location>
</feature>
<dbReference type="RefSeq" id="WP_279336260.1">
    <property type="nucleotide sequence ID" value="NZ_CP121682.1"/>
</dbReference>
<feature type="compositionally biased region" description="Basic and acidic residues" evidence="1">
    <location>
        <begin position="251"/>
        <end position="271"/>
    </location>
</feature>
<proteinExistence type="predicted"/>
<reference evidence="3 4" key="1">
    <citation type="submission" date="2023-03" db="EMBL/GenBank/DDBJ databases">
        <authorList>
            <person name="Mo P."/>
        </authorList>
    </citation>
    <scope>NUCLEOTIDE SEQUENCE [LARGE SCALE GENOMIC DNA]</scope>
    <source>
        <strain evidence="3 4">HUAS 5</strain>
    </source>
</reference>
<feature type="domain" description="DUF4097" evidence="2">
    <location>
        <begin position="154"/>
        <end position="260"/>
    </location>
</feature>
<name>A0ABY8K9M9_9ACTN</name>
<sequence>MTRTTCTPRSTGTNGTGGTARTAGAGPSRGGLGRAVALGGAAVVLVAGLSACGAAAAEDTDPEHRSFDLPGSTLTVDSRDSALEVVAAEGNPSGRIQVTRWFQGTVALGSDPKVTWSMEGDQLTLRTQCSGIVAVCSAKHRVEVPRGVAVKVVEGDGSVRARGFRDALSIRTTDGSVHVTDTTGPLDLRTGDGSLRAEADSRTVRARTGDGSLHLTLGAVPDLVESRSGDGSTTVELPRAAYRVTATTGDGAEHVSVPRDDTSPHGVDVRTGDGSLTVRTTN</sequence>
<evidence type="ECO:0000313" key="4">
    <source>
        <dbReference type="Proteomes" id="UP001216440"/>
    </source>
</evidence>
<feature type="region of interest" description="Disordered" evidence="1">
    <location>
        <begin position="1"/>
        <end position="28"/>
    </location>
</feature>
<protein>
    <submittedName>
        <fullName evidence="3">DUF4097 family beta strand repeat-containing protein</fullName>
    </submittedName>
</protein>
<dbReference type="InterPro" id="IPR025164">
    <property type="entry name" value="Toastrack_DUF4097"/>
</dbReference>
<dbReference type="Pfam" id="PF13349">
    <property type="entry name" value="DUF4097"/>
    <property type="match status" value="1"/>
</dbReference>
<accession>A0ABY8K9M9</accession>
<keyword evidence="4" id="KW-1185">Reference proteome</keyword>
<organism evidence="3 4">
    <name type="scientific">Streptomyces cathayae</name>
    <dbReference type="NCBI Taxonomy" id="3031124"/>
    <lineage>
        <taxon>Bacteria</taxon>
        <taxon>Bacillati</taxon>
        <taxon>Actinomycetota</taxon>
        <taxon>Actinomycetes</taxon>
        <taxon>Kitasatosporales</taxon>
        <taxon>Streptomycetaceae</taxon>
        <taxon>Streptomyces</taxon>
    </lineage>
</organism>
<evidence type="ECO:0000313" key="3">
    <source>
        <dbReference type="EMBL" id="WGD43208.1"/>
    </source>
</evidence>
<evidence type="ECO:0000259" key="2">
    <source>
        <dbReference type="Pfam" id="PF13349"/>
    </source>
</evidence>
<evidence type="ECO:0000256" key="1">
    <source>
        <dbReference type="SAM" id="MobiDB-lite"/>
    </source>
</evidence>
<dbReference type="EMBL" id="CP121682">
    <property type="protein sequence ID" value="WGD43208.1"/>
    <property type="molecule type" value="Genomic_DNA"/>
</dbReference>
<feature type="compositionally biased region" description="Low complexity" evidence="1">
    <location>
        <begin position="1"/>
        <end position="26"/>
    </location>
</feature>
<dbReference type="Proteomes" id="UP001216440">
    <property type="component" value="Chromosome"/>
</dbReference>